<name>A0ABU0B5W9_9HYPH</name>
<reference evidence="1 2" key="1">
    <citation type="submission" date="2023-07" db="EMBL/GenBank/DDBJ databases">
        <title>Genomic Encyclopedia of Type Strains, Phase IV (KMG-IV): sequencing the most valuable type-strain genomes for metagenomic binning, comparative biology and taxonomic classification.</title>
        <authorList>
            <person name="Goeker M."/>
        </authorList>
    </citation>
    <scope>NUCLEOTIDE SEQUENCE [LARGE SCALE GENOMIC DNA]</scope>
    <source>
        <strain evidence="1 2">DSM 2457</strain>
    </source>
</reference>
<evidence type="ECO:0000313" key="2">
    <source>
        <dbReference type="Proteomes" id="UP001224682"/>
    </source>
</evidence>
<evidence type="ECO:0000313" key="1">
    <source>
        <dbReference type="EMBL" id="MDQ0301213.1"/>
    </source>
</evidence>
<protein>
    <submittedName>
        <fullName evidence="1">Uncharacterized protein</fullName>
    </submittedName>
</protein>
<sequence>MFARGIARQNQILTALTVAGPASAPTYEVTRRPELPPLAWLCRRQGGRFAFSVGPGVELFDGGLFEGVWTGPFGDIGGLEQACHFGSGALLGAVPVFLPPKHLLEAIYLLRDRRSGVDHISNSLCFCLADAGIVPGHPFFAVVEAEAVDNSHALTRLGAAMGNPVIASSDDVVLLRLGHNNFTVSPTGQVVITQRYTGQRYRSFDAYRRMLGDAVTALRENAESPLRRVPLTPVVSVSRGYDSPTVAALAAERGCQEALTMRVEVAGGDDCGTDIAQALGMRVREVGHAAGSHIPTLRFAYEDKLRAKALEFVATTGHGDDIAFLNFEPHLANTMLFTGAWGDSIWERQSTVPSGLPVRTLFGKSLGEFRLRVGFAHVPLPCMGAFYPHSIARLSRSRAMAPFATGMEGYDRPICRRIVECAGVAGSAFGQKKVATAPNPLNRAALWAEAVTCVMKRYGVAVEDGADASGIDTATAAKTSPRL</sequence>
<dbReference type="Proteomes" id="UP001224682">
    <property type="component" value="Unassembled WGS sequence"/>
</dbReference>
<organism evidence="1 2">
    <name type="scientific">Ancylobacter polymorphus</name>
    <dbReference type="NCBI Taxonomy" id="223390"/>
    <lineage>
        <taxon>Bacteria</taxon>
        <taxon>Pseudomonadati</taxon>
        <taxon>Pseudomonadota</taxon>
        <taxon>Alphaproteobacteria</taxon>
        <taxon>Hyphomicrobiales</taxon>
        <taxon>Xanthobacteraceae</taxon>
        <taxon>Ancylobacter</taxon>
    </lineage>
</organism>
<accession>A0ABU0B5W9</accession>
<dbReference type="EMBL" id="JAUSUI010000001">
    <property type="protein sequence ID" value="MDQ0301213.1"/>
    <property type="molecule type" value="Genomic_DNA"/>
</dbReference>
<dbReference type="RefSeq" id="WP_307017399.1">
    <property type="nucleotide sequence ID" value="NZ_JAUSUI010000001.1"/>
</dbReference>
<keyword evidence="2" id="KW-1185">Reference proteome</keyword>
<comment type="caution">
    <text evidence="1">The sequence shown here is derived from an EMBL/GenBank/DDBJ whole genome shotgun (WGS) entry which is preliminary data.</text>
</comment>
<proteinExistence type="predicted"/>
<gene>
    <name evidence="1" type="ORF">J2S75_000224</name>
</gene>